<evidence type="ECO:0000256" key="1">
    <source>
        <dbReference type="SAM" id="MobiDB-lite"/>
    </source>
</evidence>
<dbReference type="CDD" id="cd00303">
    <property type="entry name" value="retropepsin_like"/>
    <property type="match status" value="1"/>
</dbReference>
<dbReference type="AlphaFoldDB" id="A0A699IBP0"/>
<name>A0A699IBP0_TANCI</name>
<protein>
    <recommendedName>
        <fullName evidence="2">Retrotransposon gag domain-containing protein</fullName>
    </recommendedName>
</protein>
<dbReference type="Pfam" id="PF08284">
    <property type="entry name" value="RVP_2"/>
    <property type="match status" value="1"/>
</dbReference>
<dbReference type="PANTHER" id="PTHR15503">
    <property type="entry name" value="LDOC1 RELATED"/>
    <property type="match status" value="1"/>
</dbReference>
<comment type="caution">
    <text evidence="3">The sequence shown here is derived from an EMBL/GenBank/DDBJ whole genome shotgun (WGS) entry which is preliminary data.</text>
</comment>
<dbReference type="PANTHER" id="PTHR15503:SF45">
    <property type="entry name" value="RNA-DIRECTED DNA POLYMERASE HOMOLOG"/>
    <property type="match status" value="1"/>
</dbReference>
<sequence>MAPKKNNLSATAIEELIAQRVVDVYFLVILKKMAPKKNNLSTTAIEELIVQRVADALADYETNRNSGNGNDNGNGSHDSGDGGGKTSYTARVCMYNEFLNCQPLNFKGTERAVGFAHWFEKMESMFHISNCTNKCQTLIKMMTKDYYLRSEIKKLETKLWNLTVKGIDVESYTQRFQELVLLCSRMVLDETDKVKMYVGGLPDNIQGSVMVSKTKILQEAIEFVRSLMDQKQPPYKRQNVARAYTVGPGEKREYARTLPLCKKCKFHHNGPCAAKGTNCKRVGHLARDYRSLVDANNQKASGATGNDEARGRAYALGGSEANPDSNIVTDNSYDVKLADRQIIDVKAIIRGCTLNLINHPFNIDLIPVELGSFDTIIGMDWLSKYHVVIVYDKKIVRIPYDNEVLIVRGDRSDGRKEKRLEDVPVVRDFPKVFPEDLLGVFSTRKVEFQIDLVPGAALVAWAPYRLAPSEMKELSNQLQELFDK</sequence>
<reference evidence="3" key="1">
    <citation type="journal article" date="2019" name="Sci. Rep.">
        <title>Draft genome of Tanacetum cinerariifolium, the natural source of mosquito coil.</title>
        <authorList>
            <person name="Yamashiro T."/>
            <person name="Shiraishi A."/>
            <person name="Satake H."/>
            <person name="Nakayama K."/>
        </authorList>
    </citation>
    <scope>NUCLEOTIDE SEQUENCE</scope>
</reference>
<dbReference type="EMBL" id="BKCJ010271693">
    <property type="protein sequence ID" value="GEZ37779.1"/>
    <property type="molecule type" value="Genomic_DNA"/>
</dbReference>
<feature type="domain" description="Retrotransposon gag" evidence="2">
    <location>
        <begin position="136"/>
        <end position="202"/>
    </location>
</feature>
<dbReference type="Pfam" id="PF03732">
    <property type="entry name" value="Retrotrans_gag"/>
    <property type="match status" value="1"/>
</dbReference>
<dbReference type="Gene3D" id="2.40.70.10">
    <property type="entry name" value="Acid Proteases"/>
    <property type="match status" value="1"/>
</dbReference>
<accession>A0A699IBP0</accession>
<dbReference type="InterPro" id="IPR032567">
    <property type="entry name" value="RTL1-rel"/>
</dbReference>
<dbReference type="InterPro" id="IPR005162">
    <property type="entry name" value="Retrotrans_gag_dom"/>
</dbReference>
<gene>
    <name evidence="3" type="ORF">Tci_509752</name>
</gene>
<organism evidence="3">
    <name type="scientific">Tanacetum cinerariifolium</name>
    <name type="common">Dalmatian daisy</name>
    <name type="synonym">Chrysanthemum cinerariifolium</name>
    <dbReference type="NCBI Taxonomy" id="118510"/>
    <lineage>
        <taxon>Eukaryota</taxon>
        <taxon>Viridiplantae</taxon>
        <taxon>Streptophyta</taxon>
        <taxon>Embryophyta</taxon>
        <taxon>Tracheophyta</taxon>
        <taxon>Spermatophyta</taxon>
        <taxon>Magnoliopsida</taxon>
        <taxon>eudicotyledons</taxon>
        <taxon>Gunneridae</taxon>
        <taxon>Pentapetalae</taxon>
        <taxon>asterids</taxon>
        <taxon>campanulids</taxon>
        <taxon>Asterales</taxon>
        <taxon>Asteraceae</taxon>
        <taxon>Asteroideae</taxon>
        <taxon>Anthemideae</taxon>
        <taxon>Anthemidinae</taxon>
        <taxon>Tanacetum</taxon>
    </lineage>
</organism>
<dbReference type="InterPro" id="IPR021109">
    <property type="entry name" value="Peptidase_aspartic_dom_sf"/>
</dbReference>
<feature type="compositionally biased region" description="Low complexity" evidence="1">
    <location>
        <begin position="65"/>
        <end position="77"/>
    </location>
</feature>
<evidence type="ECO:0000259" key="2">
    <source>
        <dbReference type="Pfam" id="PF03732"/>
    </source>
</evidence>
<feature type="region of interest" description="Disordered" evidence="1">
    <location>
        <begin position="61"/>
        <end position="83"/>
    </location>
</feature>
<evidence type="ECO:0000313" key="3">
    <source>
        <dbReference type="EMBL" id="GEZ37779.1"/>
    </source>
</evidence>
<proteinExistence type="predicted"/>